<protein>
    <recommendedName>
        <fullName evidence="5">EEF1A lysine methyltransferase 3</fullName>
    </recommendedName>
</protein>
<dbReference type="GO" id="GO:0032259">
    <property type="term" value="P:methylation"/>
    <property type="evidence" value="ECO:0007669"/>
    <property type="project" value="UniProtKB-KW"/>
</dbReference>
<keyword evidence="1" id="KW-0808">Transferase</keyword>
<evidence type="ECO:0000313" key="4">
    <source>
        <dbReference type="Proteomes" id="UP000694402"/>
    </source>
</evidence>
<dbReference type="AlphaFoldDB" id="A0AAZ3NX15"/>
<dbReference type="GeneTree" id="ENSGT00940000161297"/>
<proteinExistence type="predicted"/>
<evidence type="ECO:0000313" key="3">
    <source>
        <dbReference type="Ensembl" id="ENSOTSP00005108895.1"/>
    </source>
</evidence>
<dbReference type="GO" id="GO:0008168">
    <property type="term" value="F:methyltransferase activity"/>
    <property type="evidence" value="ECO:0007669"/>
    <property type="project" value="UniProtKB-KW"/>
</dbReference>
<dbReference type="GO" id="GO:0032991">
    <property type="term" value="C:protein-containing complex"/>
    <property type="evidence" value="ECO:0007669"/>
    <property type="project" value="TreeGrafter"/>
</dbReference>
<dbReference type="InterPro" id="IPR019410">
    <property type="entry name" value="Methyltransf_16"/>
</dbReference>
<sequence length="240" mass="26646">MKDVLKRRSVFCPHLRGKQYGEEEGFMLPVDDGLFADTFSDDSVYKFIGQELKISQVFSANLGVAAPVWDAALHLCRYFEENSLNLKGKRIIELGAGTGIVGILAARLGADVTLTDLPLAVPQLQSNVSANMPSSGWPSVAPSVLPLSWGQDQHIFPMDWDLVLGADIVYLSETYPLLLDTLVHLCKDRAVVYLSSKMREEHGTPGFYGDTLPQRFHVKLEHRDPTQNINIYSATLRGKQ</sequence>
<dbReference type="SUPFAM" id="SSF53335">
    <property type="entry name" value="S-adenosyl-L-methionine-dependent methyltransferases"/>
    <property type="match status" value="1"/>
</dbReference>
<dbReference type="Gene3D" id="3.40.50.150">
    <property type="entry name" value="Vaccinia Virus protein VP39"/>
    <property type="match status" value="1"/>
</dbReference>
<dbReference type="GO" id="GO:0005829">
    <property type="term" value="C:cytosol"/>
    <property type="evidence" value="ECO:0007669"/>
    <property type="project" value="TreeGrafter"/>
</dbReference>
<dbReference type="Ensembl" id="ENSOTST00005179413.1">
    <property type="protein sequence ID" value="ENSOTSP00005108895.1"/>
    <property type="gene ID" value="ENSOTSG00005066025.1"/>
</dbReference>
<evidence type="ECO:0000256" key="2">
    <source>
        <dbReference type="ARBA" id="ARBA00022691"/>
    </source>
</evidence>
<dbReference type="Pfam" id="PF10294">
    <property type="entry name" value="Methyltransf_16"/>
    <property type="match status" value="1"/>
</dbReference>
<evidence type="ECO:0000256" key="1">
    <source>
        <dbReference type="ARBA" id="ARBA00022603"/>
    </source>
</evidence>
<keyword evidence="2" id="KW-0949">S-adenosyl-L-methionine</keyword>
<reference evidence="3" key="3">
    <citation type="submission" date="2025-09" db="UniProtKB">
        <authorList>
            <consortium name="Ensembl"/>
        </authorList>
    </citation>
    <scope>IDENTIFICATION</scope>
</reference>
<accession>A0AAZ3NX15</accession>
<dbReference type="InterPro" id="IPR029063">
    <property type="entry name" value="SAM-dependent_MTases_sf"/>
</dbReference>
<dbReference type="Proteomes" id="UP000694402">
    <property type="component" value="Unassembled WGS sequence"/>
</dbReference>
<organism evidence="3 4">
    <name type="scientific">Oncorhynchus tshawytscha</name>
    <name type="common">Chinook salmon</name>
    <name type="synonym">Salmo tshawytscha</name>
    <dbReference type="NCBI Taxonomy" id="74940"/>
    <lineage>
        <taxon>Eukaryota</taxon>
        <taxon>Metazoa</taxon>
        <taxon>Chordata</taxon>
        <taxon>Craniata</taxon>
        <taxon>Vertebrata</taxon>
        <taxon>Euteleostomi</taxon>
        <taxon>Actinopterygii</taxon>
        <taxon>Neopterygii</taxon>
        <taxon>Teleostei</taxon>
        <taxon>Protacanthopterygii</taxon>
        <taxon>Salmoniformes</taxon>
        <taxon>Salmonidae</taxon>
        <taxon>Salmoninae</taxon>
        <taxon>Oncorhynchus</taxon>
    </lineage>
</organism>
<dbReference type="PANTHER" id="PTHR14614:SF5">
    <property type="entry name" value="EEF1A LYSINE METHYLTRANSFERASE 3"/>
    <property type="match status" value="1"/>
</dbReference>
<reference evidence="3" key="2">
    <citation type="submission" date="2025-08" db="UniProtKB">
        <authorList>
            <consortium name="Ensembl"/>
        </authorList>
    </citation>
    <scope>IDENTIFICATION</scope>
</reference>
<reference evidence="4" key="1">
    <citation type="journal article" date="2018" name="PLoS ONE">
        <title>Chinook salmon (Oncorhynchus tshawytscha) genome and transcriptome.</title>
        <authorList>
            <person name="Christensen K.A."/>
            <person name="Leong J.S."/>
            <person name="Sakhrani D."/>
            <person name="Biagi C.A."/>
            <person name="Minkley D.R."/>
            <person name="Withler R.E."/>
            <person name="Rondeau E.B."/>
            <person name="Koop B.F."/>
            <person name="Devlin R.H."/>
        </authorList>
    </citation>
    <scope>NUCLEOTIDE SEQUENCE [LARGE SCALE GENOMIC DNA]</scope>
</reference>
<dbReference type="PANTHER" id="PTHR14614">
    <property type="entry name" value="HEPATOCELLULAR CARCINOMA-ASSOCIATED ANTIGEN"/>
    <property type="match status" value="1"/>
</dbReference>
<evidence type="ECO:0008006" key="5">
    <source>
        <dbReference type="Google" id="ProtNLM"/>
    </source>
</evidence>
<keyword evidence="4" id="KW-1185">Reference proteome</keyword>
<name>A0AAZ3NX15_ONCTS</name>
<gene>
    <name evidence="3" type="primary">LOC112255507</name>
</gene>
<keyword evidence="1" id="KW-0489">Methyltransferase</keyword>